<evidence type="ECO:0000313" key="1">
    <source>
        <dbReference type="EMBL" id="QFQ31247.2"/>
    </source>
</evidence>
<protein>
    <submittedName>
        <fullName evidence="1">DUF952 domain-containing protein</fullName>
    </submittedName>
</protein>
<accession>A0A5P8FNT1</accession>
<organism evidence="1 2">
    <name type="scientific">Janibacter melonis</name>
    <dbReference type="NCBI Taxonomy" id="262209"/>
    <lineage>
        <taxon>Bacteria</taxon>
        <taxon>Bacillati</taxon>
        <taxon>Actinomycetota</taxon>
        <taxon>Actinomycetes</taxon>
        <taxon>Micrococcales</taxon>
        <taxon>Intrasporangiaceae</taxon>
        <taxon>Janibacter</taxon>
    </lineage>
</organism>
<dbReference type="KEGG" id="jme:EEW87_014400"/>
<name>A0A5P8FNT1_9MICO</name>
<sequence length="117" mass="12300">MSGTILHLALASEWEQATAEGSYGTSTLGVSIEEEGYLHACEDRAQLDGVAQRYYADVDAPLVVLSISEQALTAAGLTVRRERPAPGADLFPHVYGGPLPVSTVVDVSPFERGVAGV</sequence>
<gene>
    <name evidence="1" type="ORF">EEW87_014400</name>
</gene>
<dbReference type="EMBL" id="CP044548">
    <property type="protein sequence ID" value="QFQ31247.2"/>
    <property type="molecule type" value="Genomic_DNA"/>
</dbReference>
<reference evidence="1 2" key="1">
    <citation type="submission" date="2019-09" db="EMBL/GenBank/DDBJ databases">
        <title>Complete Genome Sequence of Janibacter melonis M714 with both human health impact and industrial applications.</title>
        <authorList>
            <person name="Jin M."/>
            <person name="Zhao Q.R."/>
        </authorList>
    </citation>
    <scope>NUCLEOTIDE SEQUENCE [LARGE SCALE GENOMIC DNA]</scope>
    <source>
        <strain evidence="1 2">M714</strain>
    </source>
</reference>
<dbReference type="Proteomes" id="UP000271708">
    <property type="component" value="Chromosome"/>
</dbReference>
<dbReference type="Gene3D" id="3.20.170.20">
    <property type="entry name" value="Protein of unknown function DUF952"/>
    <property type="match status" value="1"/>
</dbReference>
<dbReference type="Pfam" id="PF06108">
    <property type="entry name" value="DUF952"/>
    <property type="match status" value="1"/>
</dbReference>
<proteinExistence type="predicted"/>
<evidence type="ECO:0000313" key="2">
    <source>
        <dbReference type="Proteomes" id="UP000271708"/>
    </source>
</evidence>
<dbReference type="SUPFAM" id="SSF56399">
    <property type="entry name" value="ADP-ribosylation"/>
    <property type="match status" value="1"/>
</dbReference>
<dbReference type="AlphaFoldDB" id="A0A5P8FNT1"/>
<dbReference type="GeneID" id="59162378"/>
<dbReference type="RefSeq" id="WP_123092973.1">
    <property type="nucleotide sequence ID" value="NZ_CAJFZZ010000019.1"/>
</dbReference>
<dbReference type="InterPro" id="IPR009297">
    <property type="entry name" value="DUF952"/>
</dbReference>